<evidence type="ECO:0000256" key="5">
    <source>
        <dbReference type="ARBA" id="ARBA00036267"/>
    </source>
</evidence>
<evidence type="ECO:0000256" key="4">
    <source>
        <dbReference type="ARBA" id="ARBA00024032"/>
    </source>
</evidence>
<evidence type="ECO:0000256" key="2">
    <source>
        <dbReference type="ARBA" id="ARBA00022723"/>
    </source>
</evidence>
<keyword evidence="2" id="KW-0479">Metal-binding</keyword>
<dbReference type="STRING" id="4537.A0A0E0LEB1"/>
<keyword evidence="11" id="KW-1185">Reference proteome</keyword>
<dbReference type="AlphaFoldDB" id="A0A0E0LEB1"/>
<evidence type="ECO:0000256" key="1">
    <source>
        <dbReference type="ARBA" id="ARBA00005156"/>
    </source>
</evidence>
<dbReference type="PANTHER" id="PTHR21454">
    <property type="entry name" value="DPH3 HOMOLOG-RELATED"/>
    <property type="match status" value="1"/>
</dbReference>
<accession>A0A0E0LEB1</accession>
<comment type="catalytic activity">
    <reaction evidence="5">
        <text>[3Fe-4S](1+)-[protein] + Fe(2+)-[Dph3] = [3Fe-4S](0)-[protein] + Fe(3+)-[Dph3]</text>
        <dbReference type="Rhea" id="RHEA:71235"/>
        <dbReference type="Rhea" id="RHEA-COMP:17996"/>
        <dbReference type="Rhea" id="RHEA-COMP:17997"/>
        <dbReference type="Rhea" id="RHEA-COMP:18002"/>
        <dbReference type="Rhea" id="RHEA-COMP:18003"/>
        <dbReference type="ChEBI" id="CHEBI:29033"/>
        <dbReference type="ChEBI" id="CHEBI:29034"/>
        <dbReference type="ChEBI" id="CHEBI:33751"/>
        <dbReference type="ChEBI" id="CHEBI:47402"/>
        <dbReference type="ChEBI" id="CHEBI:83228"/>
    </reaction>
</comment>
<comment type="pathway">
    <text evidence="1">Protein modification; peptidyl-diphthamide biosynthesis.</text>
</comment>
<dbReference type="GO" id="GO:0005829">
    <property type="term" value="C:cytosol"/>
    <property type="evidence" value="ECO:0007669"/>
    <property type="project" value="TreeGrafter"/>
</dbReference>
<dbReference type="InterPro" id="IPR007872">
    <property type="entry name" value="DPH_MB_dom"/>
</dbReference>
<dbReference type="Pfam" id="PF05207">
    <property type="entry name" value="Zn_ribbon_CSL"/>
    <property type="match status" value="1"/>
</dbReference>
<dbReference type="InterPro" id="IPR044248">
    <property type="entry name" value="DPH3/4-like"/>
</dbReference>
<dbReference type="Gramene" id="OPUNC06G21340.1">
    <property type="protein sequence ID" value="OPUNC06G21340.1"/>
    <property type="gene ID" value="OPUNC06G21340"/>
</dbReference>
<organism evidence="10">
    <name type="scientific">Oryza punctata</name>
    <name type="common">Red rice</name>
    <dbReference type="NCBI Taxonomy" id="4537"/>
    <lineage>
        <taxon>Eukaryota</taxon>
        <taxon>Viridiplantae</taxon>
        <taxon>Streptophyta</taxon>
        <taxon>Embryophyta</taxon>
        <taxon>Tracheophyta</taxon>
        <taxon>Spermatophyta</taxon>
        <taxon>Magnoliopsida</taxon>
        <taxon>Liliopsida</taxon>
        <taxon>Poales</taxon>
        <taxon>Poaceae</taxon>
        <taxon>BOP clade</taxon>
        <taxon>Oryzoideae</taxon>
        <taxon>Oryzeae</taxon>
        <taxon>Oryzinae</taxon>
        <taxon>Oryza</taxon>
    </lineage>
</organism>
<comment type="catalytic activity">
    <reaction evidence="7">
        <text>2 [3Fe-4S](0)-[protein] + 2 Fe(2+)-[Dph3] + NADH = 2 [4Fe-4S](1+)-[protein] + 2 [Dph3] + NAD(+) + H(+)</text>
        <dbReference type="Rhea" id="RHEA:71239"/>
        <dbReference type="Rhea" id="RHEA-COMP:17997"/>
        <dbReference type="Rhea" id="RHEA-COMP:17998"/>
        <dbReference type="Rhea" id="RHEA-COMP:18001"/>
        <dbReference type="Rhea" id="RHEA-COMP:18002"/>
        <dbReference type="ChEBI" id="CHEBI:15378"/>
        <dbReference type="ChEBI" id="CHEBI:29033"/>
        <dbReference type="ChEBI" id="CHEBI:33723"/>
        <dbReference type="ChEBI" id="CHEBI:47402"/>
        <dbReference type="ChEBI" id="CHEBI:57540"/>
        <dbReference type="ChEBI" id="CHEBI:57945"/>
        <dbReference type="ChEBI" id="CHEBI:83228"/>
    </reaction>
</comment>
<sequence>MAPSMASSSLRVIALEDPASSDVDAPVAPSTTSAAVSGRRRVWYHRGAARIPIPPRPAATQRARNPVRESARDADMDTRWPELANRWRSPRGGGVAKMSVIFSDFQHIFGLHYYIFSRNLSVNKISARGYVKITRRLYPCLVRNSYYLRCVAAAARKSEAFAGERGGARVSVVGFAAAEMSAYDEVEIEDMEWNAELGAYTYPCPCGDLFQITLADLRLGEEIARCPSCSLFLTVVYNEEDFADGKEPPHKPAPRPVAVA</sequence>
<keyword evidence="3" id="KW-0408">Iron</keyword>
<dbReference type="GO" id="GO:0046872">
    <property type="term" value="F:metal ion binding"/>
    <property type="evidence" value="ECO:0007669"/>
    <property type="project" value="UniProtKB-KW"/>
</dbReference>
<dbReference type="SUPFAM" id="SSF144217">
    <property type="entry name" value="CSL zinc finger"/>
    <property type="match status" value="1"/>
</dbReference>
<dbReference type="FunFam" id="3.10.660.10:FF:000001">
    <property type="entry name" value="Diphthamide biosynthesis 3"/>
    <property type="match status" value="1"/>
</dbReference>
<feature type="compositionally biased region" description="Basic and acidic residues" evidence="8">
    <location>
        <begin position="66"/>
        <end position="75"/>
    </location>
</feature>
<name>A0A0E0LEB1_ORYPU</name>
<dbReference type="eggNOG" id="KOG2923">
    <property type="taxonomic scope" value="Eukaryota"/>
</dbReference>
<dbReference type="GO" id="GO:0017183">
    <property type="term" value="P:protein histidyl modification to diphthamide"/>
    <property type="evidence" value="ECO:0007669"/>
    <property type="project" value="InterPro"/>
</dbReference>
<proteinExistence type="inferred from homology"/>
<dbReference type="PROSITE" id="PS51074">
    <property type="entry name" value="DPH_MB"/>
    <property type="match status" value="1"/>
</dbReference>
<evidence type="ECO:0000256" key="3">
    <source>
        <dbReference type="ARBA" id="ARBA00023004"/>
    </source>
</evidence>
<reference evidence="10" key="2">
    <citation type="submission" date="2018-05" db="EMBL/GenBank/DDBJ databases">
        <title>OpunRS2 (Oryza punctata Reference Sequence Version 2).</title>
        <authorList>
            <person name="Zhang J."/>
            <person name="Kudrna D."/>
            <person name="Lee S."/>
            <person name="Talag J."/>
            <person name="Welchert J."/>
            <person name="Wing R.A."/>
        </authorList>
    </citation>
    <scope>NUCLEOTIDE SEQUENCE [LARGE SCALE GENOMIC DNA]</scope>
</reference>
<evidence type="ECO:0000313" key="11">
    <source>
        <dbReference type="Proteomes" id="UP000026962"/>
    </source>
</evidence>
<comment type="similarity">
    <text evidence="4">Belongs to the DPH3 family.</text>
</comment>
<dbReference type="Gene3D" id="3.10.660.10">
    <property type="entry name" value="DPH Zinc finger"/>
    <property type="match status" value="1"/>
</dbReference>
<evidence type="ECO:0000313" key="10">
    <source>
        <dbReference type="EnsemblPlants" id="OPUNC06G21340.1"/>
    </source>
</evidence>
<evidence type="ECO:0000256" key="7">
    <source>
        <dbReference type="ARBA" id="ARBA00048125"/>
    </source>
</evidence>
<dbReference type="HOGENOM" id="CLU_1071117_0_0_1"/>
<evidence type="ECO:0000256" key="6">
    <source>
        <dbReference type="ARBA" id="ARBA00041070"/>
    </source>
</evidence>
<dbReference type="PANTHER" id="PTHR21454:SF31">
    <property type="entry name" value="DIPHTHAMIDE BIOSYNTHESIS PROTEIN 3"/>
    <property type="match status" value="1"/>
</dbReference>
<reference evidence="10" key="1">
    <citation type="submission" date="2015-04" db="UniProtKB">
        <authorList>
            <consortium name="EnsemblPlants"/>
        </authorList>
    </citation>
    <scope>IDENTIFICATION</scope>
</reference>
<feature type="region of interest" description="Disordered" evidence="8">
    <location>
        <begin position="54"/>
        <end position="75"/>
    </location>
</feature>
<evidence type="ECO:0000256" key="8">
    <source>
        <dbReference type="SAM" id="MobiDB-lite"/>
    </source>
</evidence>
<dbReference type="InterPro" id="IPR036671">
    <property type="entry name" value="DPH_MB_sf"/>
</dbReference>
<evidence type="ECO:0000259" key="9">
    <source>
        <dbReference type="PROSITE" id="PS51074"/>
    </source>
</evidence>
<feature type="domain" description="DPH-type MB" evidence="9">
    <location>
        <begin position="182"/>
        <end position="238"/>
    </location>
</feature>
<dbReference type="EnsemblPlants" id="OPUNC06G21340.1">
    <property type="protein sequence ID" value="OPUNC06G21340.1"/>
    <property type="gene ID" value="OPUNC06G21340"/>
</dbReference>
<dbReference type="Proteomes" id="UP000026962">
    <property type="component" value="Chromosome 6"/>
</dbReference>
<protein>
    <recommendedName>
        <fullName evidence="6">Diphthamide biosynthesis protein 3</fullName>
    </recommendedName>
</protein>